<name>A0ABP7MP63_9GAMM</name>
<organism evidence="2 3">
    <name type="scientific">Litoribacillus peritrichatus</name>
    <dbReference type="NCBI Taxonomy" id="718191"/>
    <lineage>
        <taxon>Bacteria</taxon>
        <taxon>Pseudomonadati</taxon>
        <taxon>Pseudomonadota</taxon>
        <taxon>Gammaproteobacteria</taxon>
        <taxon>Oceanospirillales</taxon>
        <taxon>Oceanospirillaceae</taxon>
        <taxon>Litoribacillus</taxon>
    </lineage>
</organism>
<evidence type="ECO:0000259" key="1">
    <source>
        <dbReference type="Pfam" id="PF03724"/>
    </source>
</evidence>
<feature type="domain" description="DUF306" evidence="1">
    <location>
        <begin position="38"/>
        <end position="146"/>
    </location>
</feature>
<evidence type="ECO:0000313" key="3">
    <source>
        <dbReference type="Proteomes" id="UP001501565"/>
    </source>
</evidence>
<comment type="caution">
    <text evidence="2">The sequence shown here is derived from an EMBL/GenBank/DDBJ whole genome shotgun (WGS) entry which is preliminary data.</text>
</comment>
<dbReference type="RefSeq" id="WP_344798602.1">
    <property type="nucleotide sequence ID" value="NZ_BAABBN010000007.1"/>
</dbReference>
<dbReference type="Pfam" id="PF03724">
    <property type="entry name" value="META"/>
    <property type="match status" value="1"/>
</dbReference>
<dbReference type="Gene3D" id="2.40.128.270">
    <property type="match status" value="1"/>
</dbReference>
<accession>A0ABP7MP63</accession>
<proteinExistence type="predicted"/>
<dbReference type="Proteomes" id="UP001501565">
    <property type="component" value="Unassembled WGS sequence"/>
</dbReference>
<dbReference type="EMBL" id="BAABBN010000007">
    <property type="protein sequence ID" value="GAA3925899.1"/>
    <property type="molecule type" value="Genomic_DNA"/>
</dbReference>
<dbReference type="PANTHER" id="PTHR35535">
    <property type="entry name" value="HEAT SHOCK PROTEIN HSLJ"/>
    <property type="match status" value="1"/>
</dbReference>
<gene>
    <name evidence="2" type="ORF">GCM10022277_22490</name>
</gene>
<dbReference type="InterPro" id="IPR038670">
    <property type="entry name" value="HslJ-like_sf"/>
</dbReference>
<keyword evidence="3" id="KW-1185">Reference proteome</keyword>
<evidence type="ECO:0000313" key="2">
    <source>
        <dbReference type="EMBL" id="GAA3925899.1"/>
    </source>
</evidence>
<reference evidence="3" key="1">
    <citation type="journal article" date="2019" name="Int. J. Syst. Evol. Microbiol.">
        <title>The Global Catalogue of Microorganisms (GCM) 10K type strain sequencing project: providing services to taxonomists for standard genome sequencing and annotation.</title>
        <authorList>
            <consortium name="The Broad Institute Genomics Platform"/>
            <consortium name="The Broad Institute Genome Sequencing Center for Infectious Disease"/>
            <person name="Wu L."/>
            <person name="Ma J."/>
        </authorList>
    </citation>
    <scope>NUCLEOTIDE SEQUENCE [LARGE SCALE GENOMIC DNA]</scope>
    <source>
        <strain evidence="3">JCM 17551</strain>
    </source>
</reference>
<dbReference type="InterPro" id="IPR005184">
    <property type="entry name" value="DUF306_Meta_HslJ"/>
</dbReference>
<dbReference type="InterPro" id="IPR053147">
    <property type="entry name" value="Hsp_HslJ-like"/>
</dbReference>
<dbReference type="PANTHER" id="PTHR35535:SF2">
    <property type="entry name" value="DUF306 DOMAIN-CONTAINING PROTEIN"/>
    <property type="match status" value="1"/>
</dbReference>
<dbReference type="PROSITE" id="PS51257">
    <property type="entry name" value="PROKAR_LIPOPROTEIN"/>
    <property type="match status" value="1"/>
</dbReference>
<protein>
    <recommendedName>
        <fullName evidence="1">DUF306 domain-containing protein</fullName>
    </recommendedName>
</protein>
<sequence>MRTSKHFIPRKPFAVLAFLMISSLITGCSSLIGPSSPSLINTQWTLKEIFGQPAQVQAHQKPAYLVFAASGELKGYSGCNHLFGRYHQFNTTLSFSQVASTLMACPGNTMDNESNLMKLLEQPITYIIKGKTLVFFDNKQQPLAKFVLVNS</sequence>